<evidence type="ECO:0000313" key="1">
    <source>
        <dbReference type="EMBL" id="GBM66568.1"/>
    </source>
</evidence>
<protein>
    <submittedName>
        <fullName evidence="1">Uncharacterized protein</fullName>
    </submittedName>
</protein>
<keyword evidence="2" id="KW-1185">Reference proteome</keyword>
<accession>A0A4Y2HMV5</accession>
<dbReference type="Proteomes" id="UP000499080">
    <property type="component" value="Unassembled WGS sequence"/>
</dbReference>
<organism evidence="1 2">
    <name type="scientific">Araneus ventricosus</name>
    <name type="common">Orbweaver spider</name>
    <name type="synonym">Epeira ventricosa</name>
    <dbReference type="NCBI Taxonomy" id="182803"/>
    <lineage>
        <taxon>Eukaryota</taxon>
        <taxon>Metazoa</taxon>
        <taxon>Ecdysozoa</taxon>
        <taxon>Arthropoda</taxon>
        <taxon>Chelicerata</taxon>
        <taxon>Arachnida</taxon>
        <taxon>Araneae</taxon>
        <taxon>Araneomorphae</taxon>
        <taxon>Entelegynae</taxon>
        <taxon>Araneoidea</taxon>
        <taxon>Araneidae</taxon>
        <taxon>Araneus</taxon>
    </lineage>
</organism>
<evidence type="ECO:0000313" key="2">
    <source>
        <dbReference type="Proteomes" id="UP000499080"/>
    </source>
</evidence>
<name>A0A4Y2HMV5_ARAVE</name>
<dbReference type="AlphaFoldDB" id="A0A4Y2HMV5"/>
<gene>
    <name evidence="1" type="ORF">AVEN_251982_1</name>
</gene>
<reference evidence="1 2" key="1">
    <citation type="journal article" date="2019" name="Sci. Rep.">
        <title>Orb-weaving spider Araneus ventricosus genome elucidates the spidroin gene catalogue.</title>
        <authorList>
            <person name="Kono N."/>
            <person name="Nakamura H."/>
            <person name="Ohtoshi R."/>
            <person name="Moran D.A.P."/>
            <person name="Shinohara A."/>
            <person name="Yoshida Y."/>
            <person name="Fujiwara M."/>
            <person name="Mori M."/>
            <person name="Tomita M."/>
            <person name="Arakawa K."/>
        </authorList>
    </citation>
    <scope>NUCLEOTIDE SEQUENCE [LARGE SCALE GENOMIC DNA]</scope>
</reference>
<dbReference type="EMBL" id="BGPR01002033">
    <property type="protein sequence ID" value="GBM66568.1"/>
    <property type="molecule type" value="Genomic_DNA"/>
</dbReference>
<comment type="caution">
    <text evidence="1">The sequence shown here is derived from an EMBL/GenBank/DDBJ whole genome shotgun (WGS) entry which is preliminary data.</text>
</comment>
<proteinExistence type="predicted"/>
<sequence length="192" mass="21342">MSKKVKDNILFLRAFSGCDPTSAIFKQWKMKFAKFLDKDAGIQNTAEVFKNHHAAAPREVGIVGGKIFAALYGSSLQSSSLNEIRFTIFSKLLVQNNLNLATLSPIEDAAQLHSWRAFLQEARNEIFPICFSCRSASCTNVPDDIKNKPKLDDDVIISDDETVEELLDADSDNDFGQVQCLQLRSPKGAKVQ</sequence>